<sequence>MRRTLLTEGHEDFRTAFRSFLLKHAVPHTERWESQGFVDRAFWKEAGAAGFLSFEVPPEYGGLGIDDFRYNVVIAEELVANEVAGDGFALHNDIVTPYLLHWCSPRQQRRWLPGCVAGDTVTAIAMTEPGAGSDLAGISTTARIEGDEVVLDGAKTFITNGTTAGLVLVLARSGEADGRGMTLVAVEEGTAGFEQSRPLHKIGRRAQDTGEMSFTECRVPAANIVGEPGRALELVKRNLPRERLSIAVTAVAGARHAFELALAHCKERQTFGQVLGSHQTVLHRLAEMHTAIEVTASHVDRCVEALNAGELTAEEAAAAKLWATETQWSVTDRALQLFGGYGYMEEYPIARIWRDARVQRIYGGTSEIMAEIVGRGLLR</sequence>
<evidence type="ECO:0000313" key="15">
    <source>
        <dbReference type="Proteomes" id="UP001139384"/>
    </source>
</evidence>
<comment type="function">
    <text evidence="7">Catalyzes the dehydrogenation at the alpha-beta position of ACP-bound acyl chains. This results in the introduction of a double bond in the lipidic chain, which is further transferred to the epsilon-amino group of lysine residue in the mycobactin core by MbtK.</text>
</comment>
<keyword evidence="15" id="KW-1185">Reference proteome</keyword>
<evidence type="ECO:0000313" key="14">
    <source>
        <dbReference type="EMBL" id="MCF1592580.1"/>
    </source>
</evidence>
<evidence type="ECO:0000256" key="8">
    <source>
        <dbReference type="ARBA" id="ARBA00040394"/>
    </source>
</evidence>
<dbReference type="Gene3D" id="1.20.140.10">
    <property type="entry name" value="Butyryl-CoA Dehydrogenase, subunit A, domain 3"/>
    <property type="match status" value="1"/>
</dbReference>
<protein>
    <recommendedName>
        <fullName evidence="8">Acyl-[acyl-carrier-protein] dehydrogenase MbtN</fullName>
    </recommendedName>
    <alternativeName>
        <fullName evidence="9">Mycobactin synthase protein N</fullName>
    </alternativeName>
</protein>
<evidence type="ECO:0000256" key="7">
    <source>
        <dbReference type="ARBA" id="ARBA00037085"/>
    </source>
</evidence>
<dbReference type="EMBL" id="JAKEIP010000006">
    <property type="protein sequence ID" value="MCF1592580.1"/>
    <property type="molecule type" value="Genomic_DNA"/>
</dbReference>
<evidence type="ECO:0000256" key="4">
    <source>
        <dbReference type="ARBA" id="ARBA00022630"/>
    </source>
</evidence>
<reference evidence="14" key="1">
    <citation type="submission" date="2022-01" db="EMBL/GenBank/DDBJ databases">
        <title>Draft Genome Sequences of Seven Type Strains of the Genus Streptomyces.</title>
        <authorList>
            <person name="Aziz S."/>
            <person name="Coretto E."/>
            <person name="Chronakova A."/>
            <person name="Sproer C."/>
            <person name="Huber K."/>
            <person name="Nouioui I."/>
            <person name="Gross H."/>
        </authorList>
    </citation>
    <scope>NUCLEOTIDE SEQUENCE</scope>
    <source>
        <strain evidence="14">DSM 103493</strain>
    </source>
</reference>
<dbReference type="Pfam" id="PF02771">
    <property type="entry name" value="Acyl-CoA_dh_N"/>
    <property type="match status" value="1"/>
</dbReference>
<dbReference type="InterPro" id="IPR009100">
    <property type="entry name" value="AcylCoA_DH/oxidase_NM_dom_sf"/>
</dbReference>
<organism evidence="14 15">
    <name type="scientific">Streptomyces muensis</name>
    <dbReference type="NCBI Taxonomy" id="1077944"/>
    <lineage>
        <taxon>Bacteria</taxon>
        <taxon>Bacillati</taxon>
        <taxon>Actinomycetota</taxon>
        <taxon>Actinomycetes</taxon>
        <taxon>Kitasatosporales</taxon>
        <taxon>Streptomycetaceae</taxon>
        <taxon>Streptomyces</taxon>
    </lineage>
</organism>
<keyword evidence="6 10" id="KW-0560">Oxidoreductase</keyword>
<dbReference type="Proteomes" id="UP001139384">
    <property type="component" value="Unassembled WGS sequence"/>
</dbReference>
<dbReference type="PANTHER" id="PTHR48083">
    <property type="entry name" value="MEDIUM-CHAIN SPECIFIC ACYL-COA DEHYDROGENASE, MITOCHONDRIAL-RELATED"/>
    <property type="match status" value="1"/>
</dbReference>
<keyword evidence="5 10" id="KW-0274">FAD</keyword>
<dbReference type="InterPro" id="IPR037069">
    <property type="entry name" value="AcylCoA_DH/ox_N_sf"/>
</dbReference>
<gene>
    <name evidence="14" type="ORF">L0P92_03215</name>
</gene>
<dbReference type="GO" id="GO:0005737">
    <property type="term" value="C:cytoplasm"/>
    <property type="evidence" value="ECO:0007669"/>
    <property type="project" value="TreeGrafter"/>
</dbReference>
<comment type="similarity">
    <text evidence="3 10">Belongs to the acyl-CoA dehydrogenase family.</text>
</comment>
<evidence type="ECO:0000259" key="12">
    <source>
        <dbReference type="Pfam" id="PF02770"/>
    </source>
</evidence>
<dbReference type="GO" id="GO:0033539">
    <property type="term" value="P:fatty acid beta-oxidation using acyl-CoA dehydrogenase"/>
    <property type="evidence" value="ECO:0007669"/>
    <property type="project" value="TreeGrafter"/>
</dbReference>
<dbReference type="InterPro" id="IPR046373">
    <property type="entry name" value="Acyl-CoA_Oxase/DH_mid-dom_sf"/>
</dbReference>
<evidence type="ECO:0000256" key="10">
    <source>
        <dbReference type="RuleBase" id="RU362125"/>
    </source>
</evidence>
<proteinExistence type="inferred from homology"/>
<dbReference type="FunFam" id="1.20.140.10:FF:000001">
    <property type="entry name" value="Acyl-CoA dehydrogenase"/>
    <property type="match status" value="1"/>
</dbReference>
<dbReference type="InterPro" id="IPR036250">
    <property type="entry name" value="AcylCo_DH-like_C"/>
</dbReference>
<dbReference type="SUPFAM" id="SSF47203">
    <property type="entry name" value="Acyl-CoA dehydrogenase C-terminal domain-like"/>
    <property type="match status" value="1"/>
</dbReference>
<dbReference type="Pfam" id="PF02770">
    <property type="entry name" value="Acyl-CoA_dh_M"/>
    <property type="match status" value="1"/>
</dbReference>
<dbReference type="GO" id="GO:0050660">
    <property type="term" value="F:flavin adenine dinucleotide binding"/>
    <property type="evidence" value="ECO:0007669"/>
    <property type="project" value="InterPro"/>
</dbReference>
<evidence type="ECO:0000256" key="3">
    <source>
        <dbReference type="ARBA" id="ARBA00009347"/>
    </source>
</evidence>
<comment type="cofactor">
    <cofactor evidence="1 10">
        <name>FAD</name>
        <dbReference type="ChEBI" id="CHEBI:57692"/>
    </cofactor>
</comment>
<dbReference type="Gene3D" id="1.10.540.10">
    <property type="entry name" value="Acyl-CoA dehydrogenase/oxidase, N-terminal domain"/>
    <property type="match status" value="1"/>
</dbReference>
<feature type="domain" description="Acyl-CoA dehydrogenase/oxidase C-terminal" evidence="11">
    <location>
        <begin position="233"/>
        <end position="378"/>
    </location>
</feature>
<dbReference type="AlphaFoldDB" id="A0A9X1PU57"/>
<comment type="pathway">
    <text evidence="2">Siderophore biosynthesis; mycobactin biosynthesis.</text>
</comment>
<evidence type="ECO:0000259" key="13">
    <source>
        <dbReference type="Pfam" id="PF02771"/>
    </source>
</evidence>
<evidence type="ECO:0000256" key="5">
    <source>
        <dbReference type="ARBA" id="ARBA00022827"/>
    </source>
</evidence>
<dbReference type="Gene3D" id="2.40.110.10">
    <property type="entry name" value="Butyryl-CoA Dehydrogenase, subunit A, domain 2"/>
    <property type="match status" value="1"/>
</dbReference>
<dbReference type="PANTHER" id="PTHR48083:SF20">
    <property type="entry name" value="LONG-CHAIN SPECIFIC ACYL-COA DEHYDROGENASE, MITOCHONDRIAL"/>
    <property type="match status" value="1"/>
</dbReference>
<keyword evidence="4 10" id="KW-0285">Flavoprotein</keyword>
<accession>A0A9X1PU57</accession>
<dbReference type="PROSITE" id="PS00072">
    <property type="entry name" value="ACYL_COA_DH_1"/>
    <property type="match status" value="1"/>
</dbReference>
<dbReference type="Pfam" id="PF00441">
    <property type="entry name" value="Acyl-CoA_dh_1"/>
    <property type="match status" value="1"/>
</dbReference>
<dbReference type="RefSeq" id="WP_234760891.1">
    <property type="nucleotide sequence ID" value="NZ_JAKEIP010000006.1"/>
</dbReference>
<dbReference type="InterPro" id="IPR013786">
    <property type="entry name" value="AcylCoA_DH/ox_N"/>
</dbReference>
<name>A0A9X1PU57_STRM4</name>
<dbReference type="InterPro" id="IPR006089">
    <property type="entry name" value="Acyl-CoA_DH_CS"/>
</dbReference>
<dbReference type="InterPro" id="IPR006091">
    <property type="entry name" value="Acyl-CoA_Oxase/DH_mid-dom"/>
</dbReference>
<evidence type="ECO:0000259" key="11">
    <source>
        <dbReference type="Pfam" id="PF00441"/>
    </source>
</evidence>
<dbReference type="FunFam" id="2.40.110.10:FF:000002">
    <property type="entry name" value="Acyl-CoA dehydrogenase fadE12"/>
    <property type="match status" value="1"/>
</dbReference>
<evidence type="ECO:0000256" key="2">
    <source>
        <dbReference type="ARBA" id="ARBA00005102"/>
    </source>
</evidence>
<dbReference type="SUPFAM" id="SSF56645">
    <property type="entry name" value="Acyl-CoA dehydrogenase NM domain-like"/>
    <property type="match status" value="1"/>
</dbReference>
<feature type="domain" description="Acyl-CoA dehydrogenase/oxidase N-terminal" evidence="13">
    <location>
        <begin position="7"/>
        <end position="119"/>
    </location>
</feature>
<evidence type="ECO:0000256" key="9">
    <source>
        <dbReference type="ARBA" id="ARBA00042660"/>
    </source>
</evidence>
<dbReference type="PROSITE" id="PS00073">
    <property type="entry name" value="ACYL_COA_DH_2"/>
    <property type="match status" value="1"/>
</dbReference>
<comment type="caution">
    <text evidence="14">The sequence shown here is derived from an EMBL/GenBank/DDBJ whole genome shotgun (WGS) entry which is preliminary data.</text>
</comment>
<feature type="domain" description="Acyl-CoA oxidase/dehydrogenase middle" evidence="12">
    <location>
        <begin position="123"/>
        <end position="217"/>
    </location>
</feature>
<dbReference type="InterPro" id="IPR009075">
    <property type="entry name" value="AcylCo_DH/oxidase_C"/>
</dbReference>
<dbReference type="GO" id="GO:0003995">
    <property type="term" value="F:acyl-CoA dehydrogenase activity"/>
    <property type="evidence" value="ECO:0007669"/>
    <property type="project" value="InterPro"/>
</dbReference>
<dbReference type="InterPro" id="IPR050741">
    <property type="entry name" value="Acyl-CoA_dehydrogenase"/>
</dbReference>
<evidence type="ECO:0000256" key="6">
    <source>
        <dbReference type="ARBA" id="ARBA00023002"/>
    </source>
</evidence>
<evidence type="ECO:0000256" key="1">
    <source>
        <dbReference type="ARBA" id="ARBA00001974"/>
    </source>
</evidence>